<dbReference type="InterPro" id="IPR007219">
    <property type="entry name" value="XnlR_reg_dom"/>
</dbReference>
<evidence type="ECO:0000313" key="7">
    <source>
        <dbReference type="EMBL" id="KZT64480.1"/>
    </source>
</evidence>
<dbReference type="GO" id="GO:0000981">
    <property type="term" value="F:DNA-binding transcription factor activity, RNA polymerase II-specific"/>
    <property type="evidence" value="ECO:0007669"/>
    <property type="project" value="InterPro"/>
</dbReference>
<sequence length="511" mass="56505">MASNTVRACFRCRQKKIKCDTARPVCQMCFTANTPGDCIYGEDSEFPAIRLLEEKIGQLQERIVLLENYADSQSVLLQNPYSSSSGSQAQQALEIACRALPPATAQELLRSFTDNAPEVGFFLHMPRFLERAAQPHTGLPKHALTLMTAARLLGAYCSTDASLHSLQPQLLAFTLKDLSAALVEINPPAVLDILQAEVLLAHYFFSTNRTVEGVYHMDAASAIVLANRLHKIRSTRDLPMLDSRDDIEEGERINAFWNTFILDRCWSYVLGRSPLLADEETKGTGIDTPWPLNIEAYENHALPAEWRGLRTVQRFIFDAQFSNIEQSPLALHAKAAALYSEARRLATQFHSYALPPGWTELDRRIGQFIQSLPSLDGVQPAQRALASKMLVVHMLAYGATIELQAPLEPRGIGTSRVLALAFDAVNILNQNGIRDRALVDPMVGVVLASAANIFARTLRARRQSTAASGPSEVSVFLMALAQVRSALDSWGRRSAYIRNQHIRVAALIEGV</sequence>
<dbReference type="Pfam" id="PF04082">
    <property type="entry name" value="Fungal_trans"/>
    <property type="match status" value="1"/>
</dbReference>
<dbReference type="AlphaFoldDB" id="A0A165LJ28"/>
<dbReference type="CDD" id="cd12148">
    <property type="entry name" value="fungal_TF_MHR"/>
    <property type="match status" value="1"/>
</dbReference>
<dbReference type="PROSITE" id="PS50048">
    <property type="entry name" value="ZN2_CY6_FUNGAL_2"/>
    <property type="match status" value="1"/>
</dbReference>
<evidence type="ECO:0000256" key="3">
    <source>
        <dbReference type="ARBA" id="ARBA00023015"/>
    </source>
</evidence>
<evidence type="ECO:0000256" key="1">
    <source>
        <dbReference type="ARBA" id="ARBA00004123"/>
    </source>
</evidence>
<dbReference type="OrthoDB" id="2309723at2759"/>
<dbReference type="SMART" id="SM00066">
    <property type="entry name" value="GAL4"/>
    <property type="match status" value="1"/>
</dbReference>
<keyword evidence="5" id="KW-0539">Nucleus</keyword>
<protein>
    <recommendedName>
        <fullName evidence="6">Zn(2)-C6 fungal-type domain-containing protein</fullName>
    </recommendedName>
</protein>
<dbReference type="PANTHER" id="PTHR47338:SF29">
    <property type="entry name" value="ZN(2)-C6 FUNGAL-TYPE DOMAIN-CONTAINING PROTEIN"/>
    <property type="match status" value="1"/>
</dbReference>
<evidence type="ECO:0000313" key="8">
    <source>
        <dbReference type="Proteomes" id="UP000076727"/>
    </source>
</evidence>
<dbReference type="GO" id="GO:0003677">
    <property type="term" value="F:DNA binding"/>
    <property type="evidence" value="ECO:0007669"/>
    <property type="project" value="InterPro"/>
</dbReference>
<evidence type="ECO:0000256" key="5">
    <source>
        <dbReference type="ARBA" id="ARBA00023242"/>
    </source>
</evidence>
<keyword evidence="3" id="KW-0805">Transcription regulation</keyword>
<dbReference type="PROSITE" id="PS00463">
    <property type="entry name" value="ZN2_CY6_FUNGAL_1"/>
    <property type="match status" value="1"/>
</dbReference>
<dbReference type="GO" id="GO:0006351">
    <property type="term" value="P:DNA-templated transcription"/>
    <property type="evidence" value="ECO:0007669"/>
    <property type="project" value="InterPro"/>
</dbReference>
<dbReference type="CDD" id="cd00067">
    <property type="entry name" value="GAL4"/>
    <property type="match status" value="1"/>
</dbReference>
<dbReference type="Gene3D" id="4.10.240.10">
    <property type="entry name" value="Zn(2)-C6 fungal-type DNA-binding domain"/>
    <property type="match status" value="1"/>
</dbReference>
<reference evidence="7 8" key="1">
    <citation type="journal article" date="2016" name="Mol. Biol. Evol.">
        <title>Comparative Genomics of Early-Diverging Mushroom-Forming Fungi Provides Insights into the Origins of Lignocellulose Decay Capabilities.</title>
        <authorList>
            <person name="Nagy L.G."/>
            <person name="Riley R."/>
            <person name="Tritt A."/>
            <person name="Adam C."/>
            <person name="Daum C."/>
            <person name="Floudas D."/>
            <person name="Sun H."/>
            <person name="Yadav J.S."/>
            <person name="Pangilinan J."/>
            <person name="Larsson K.H."/>
            <person name="Matsuura K."/>
            <person name="Barry K."/>
            <person name="Labutti K."/>
            <person name="Kuo R."/>
            <person name="Ohm R.A."/>
            <person name="Bhattacharya S.S."/>
            <person name="Shirouzu T."/>
            <person name="Yoshinaga Y."/>
            <person name="Martin F.M."/>
            <person name="Grigoriev I.V."/>
            <person name="Hibbett D.S."/>
        </authorList>
    </citation>
    <scope>NUCLEOTIDE SEQUENCE [LARGE SCALE GENOMIC DNA]</scope>
    <source>
        <strain evidence="7 8">L-15889</strain>
    </source>
</reference>
<dbReference type="InterPro" id="IPR036864">
    <property type="entry name" value="Zn2-C6_fun-type_DNA-bd_sf"/>
</dbReference>
<evidence type="ECO:0000256" key="4">
    <source>
        <dbReference type="ARBA" id="ARBA00023163"/>
    </source>
</evidence>
<dbReference type="SUPFAM" id="SSF57701">
    <property type="entry name" value="Zn2/Cys6 DNA-binding domain"/>
    <property type="match status" value="1"/>
</dbReference>
<keyword evidence="4" id="KW-0804">Transcription</keyword>
<evidence type="ECO:0000256" key="2">
    <source>
        <dbReference type="ARBA" id="ARBA00022723"/>
    </source>
</evidence>
<name>A0A165LJ28_9APHY</name>
<dbReference type="PANTHER" id="PTHR47338">
    <property type="entry name" value="ZN(II)2CYS6 TRANSCRIPTION FACTOR (EUROFUNG)-RELATED"/>
    <property type="match status" value="1"/>
</dbReference>
<dbReference type="Pfam" id="PF00172">
    <property type="entry name" value="Zn_clus"/>
    <property type="match status" value="1"/>
</dbReference>
<keyword evidence="8" id="KW-1185">Reference proteome</keyword>
<proteinExistence type="predicted"/>
<dbReference type="Proteomes" id="UP000076727">
    <property type="component" value="Unassembled WGS sequence"/>
</dbReference>
<comment type="subcellular location">
    <subcellularLocation>
        <location evidence="1">Nucleus</location>
    </subcellularLocation>
</comment>
<dbReference type="GO" id="GO:0005634">
    <property type="term" value="C:nucleus"/>
    <property type="evidence" value="ECO:0007669"/>
    <property type="project" value="UniProtKB-SubCell"/>
</dbReference>
<organism evidence="7 8">
    <name type="scientific">Daedalea quercina L-15889</name>
    <dbReference type="NCBI Taxonomy" id="1314783"/>
    <lineage>
        <taxon>Eukaryota</taxon>
        <taxon>Fungi</taxon>
        <taxon>Dikarya</taxon>
        <taxon>Basidiomycota</taxon>
        <taxon>Agaricomycotina</taxon>
        <taxon>Agaricomycetes</taxon>
        <taxon>Polyporales</taxon>
        <taxon>Fomitopsis</taxon>
    </lineage>
</organism>
<dbReference type="EMBL" id="KV429127">
    <property type="protein sequence ID" value="KZT64480.1"/>
    <property type="molecule type" value="Genomic_DNA"/>
</dbReference>
<gene>
    <name evidence="7" type="ORF">DAEQUDRAFT_769658</name>
</gene>
<dbReference type="STRING" id="1314783.A0A165LJ28"/>
<evidence type="ECO:0000259" key="6">
    <source>
        <dbReference type="PROSITE" id="PS50048"/>
    </source>
</evidence>
<dbReference type="InterPro" id="IPR001138">
    <property type="entry name" value="Zn2Cys6_DnaBD"/>
</dbReference>
<dbReference type="InterPro" id="IPR050815">
    <property type="entry name" value="TF_fung"/>
</dbReference>
<dbReference type="GO" id="GO:0008270">
    <property type="term" value="F:zinc ion binding"/>
    <property type="evidence" value="ECO:0007669"/>
    <property type="project" value="InterPro"/>
</dbReference>
<feature type="domain" description="Zn(2)-C6 fungal-type" evidence="6">
    <location>
        <begin position="8"/>
        <end position="40"/>
    </location>
</feature>
<keyword evidence="2" id="KW-0479">Metal-binding</keyword>
<accession>A0A165LJ28</accession>